<keyword evidence="3" id="KW-1185">Reference proteome</keyword>
<dbReference type="SUPFAM" id="SSF50249">
    <property type="entry name" value="Nucleic acid-binding proteins"/>
    <property type="match status" value="1"/>
</dbReference>
<dbReference type="InterPro" id="IPR012340">
    <property type="entry name" value="NA-bd_OB-fold"/>
</dbReference>
<sequence>ETVIFASDVRINFDKFRNCMTATKSAWGLFWCFRSNPKSFLLTSNAFVVAAVCCCCLLLFAAVVAVVCCYFRHIDVYTVEELKAKALQNDGKLEPIYGIIYGFISTLDIDNDASKIIRKRCSGCRCVVNEAANACAFCGDLPADAKATFTSFDILVNVSDHSGTLPSWYLSDCAAEEALGCTVHDFLTLTEDKKTALKWHLLLERSKIYFKLTLSPSWRTGLKVNVLSCKLADPTEASQSLLRKGKRSHYVAP</sequence>
<keyword evidence="1" id="KW-0812">Transmembrane</keyword>
<dbReference type="FunFam" id="2.40.50.140:FF:000239">
    <property type="entry name" value="Meiosis specific with OB domains"/>
    <property type="match status" value="1"/>
</dbReference>
<dbReference type="AlphaFoldDB" id="A0A8C6ZQC6"/>
<reference evidence="2" key="2">
    <citation type="submission" date="2025-09" db="UniProtKB">
        <authorList>
            <consortium name="Ensembl"/>
        </authorList>
    </citation>
    <scope>IDENTIFICATION</scope>
</reference>
<dbReference type="Proteomes" id="UP000694420">
    <property type="component" value="Unplaced"/>
</dbReference>
<name>A0A8C6ZQC6_NOTPE</name>
<proteinExistence type="predicted"/>
<dbReference type="Ensembl" id="ENSNPET00000019699.1">
    <property type="protein sequence ID" value="ENSNPEP00000019202.1"/>
    <property type="gene ID" value="ENSNPEG00000014312.1"/>
</dbReference>
<accession>A0A8C6ZQC6</accession>
<dbReference type="GO" id="GO:0000712">
    <property type="term" value="P:resolution of meiotic recombination intermediates"/>
    <property type="evidence" value="ECO:0007669"/>
    <property type="project" value="TreeGrafter"/>
</dbReference>
<dbReference type="InterPro" id="IPR052469">
    <property type="entry name" value="MEIOB"/>
</dbReference>
<dbReference type="PANTHER" id="PTHR21166">
    <property type="entry name" value="CELL DIVISION CONTROL PROTEIN 24 OB DOMAIN-CONTAINING PROTEIN-RELATED"/>
    <property type="match status" value="1"/>
</dbReference>
<dbReference type="GO" id="GO:0008310">
    <property type="term" value="F:single-stranded DNA 3'-5' DNA exonuclease activity"/>
    <property type="evidence" value="ECO:0007669"/>
    <property type="project" value="TreeGrafter"/>
</dbReference>
<evidence type="ECO:0000256" key="1">
    <source>
        <dbReference type="SAM" id="Phobius"/>
    </source>
</evidence>
<dbReference type="Gene3D" id="2.40.50.140">
    <property type="entry name" value="Nucleic acid-binding proteins"/>
    <property type="match status" value="1"/>
</dbReference>
<reference evidence="2" key="1">
    <citation type="submission" date="2025-08" db="UniProtKB">
        <authorList>
            <consortium name="Ensembl"/>
        </authorList>
    </citation>
    <scope>IDENTIFICATION</scope>
</reference>
<evidence type="ECO:0000313" key="3">
    <source>
        <dbReference type="Proteomes" id="UP000694420"/>
    </source>
</evidence>
<dbReference type="GO" id="GO:0003697">
    <property type="term" value="F:single-stranded DNA binding"/>
    <property type="evidence" value="ECO:0007669"/>
    <property type="project" value="TreeGrafter"/>
</dbReference>
<protein>
    <submittedName>
        <fullName evidence="2">Meiosis specific with OB-fold</fullName>
    </submittedName>
</protein>
<keyword evidence="1" id="KW-1133">Transmembrane helix</keyword>
<evidence type="ECO:0000313" key="2">
    <source>
        <dbReference type="Ensembl" id="ENSNPEP00000019202.1"/>
    </source>
</evidence>
<organism evidence="2 3">
    <name type="scientific">Nothoprocta perdicaria</name>
    <name type="common">Chilean tinamou</name>
    <name type="synonym">Crypturus perdicarius</name>
    <dbReference type="NCBI Taxonomy" id="30464"/>
    <lineage>
        <taxon>Eukaryota</taxon>
        <taxon>Metazoa</taxon>
        <taxon>Chordata</taxon>
        <taxon>Craniata</taxon>
        <taxon>Vertebrata</taxon>
        <taxon>Euteleostomi</taxon>
        <taxon>Archelosauria</taxon>
        <taxon>Archosauria</taxon>
        <taxon>Dinosauria</taxon>
        <taxon>Saurischia</taxon>
        <taxon>Theropoda</taxon>
        <taxon>Coelurosauria</taxon>
        <taxon>Aves</taxon>
        <taxon>Palaeognathae</taxon>
        <taxon>Tinamiformes</taxon>
        <taxon>Tinamidae</taxon>
        <taxon>Nothoprocta</taxon>
    </lineage>
</organism>
<feature type="transmembrane region" description="Helical" evidence="1">
    <location>
        <begin position="46"/>
        <end position="71"/>
    </location>
</feature>
<keyword evidence="1" id="KW-0472">Membrane</keyword>
<dbReference type="PANTHER" id="PTHR21166:SF2">
    <property type="entry name" value="CELL DIVISION CONTROL PROTEIN 24 OB DOMAIN-CONTAINING PROTEIN-RELATED"/>
    <property type="match status" value="1"/>
</dbReference>